<comment type="caution">
    <text evidence="7">The sequence shown here is derived from an EMBL/GenBank/DDBJ whole genome shotgun (WGS) entry which is preliminary data.</text>
</comment>
<reference evidence="7 8" key="1">
    <citation type="submission" date="2019-01" db="EMBL/GenBank/DDBJ databases">
        <title>A draft genome assembly of the solar-powered sea slug Elysia chlorotica.</title>
        <authorList>
            <person name="Cai H."/>
            <person name="Li Q."/>
            <person name="Fang X."/>
            <person name="Li J."/>
            <person name="Curtis N.E."/>
            <person name="Altenburger A."/>
            <person name="Shibata T."/>
            <person name="Feng M."/>
            <person name="Maeda T."/>
            <person name="Schwartz J.A."/>
            <person name="Shigenobu S."/>
            <person name="Lundholm N."/>
            <person name="Nishiyama T."/>
            <person name="Yang H."/>
            <person name="Hasebe M."/>
            <person name="Li S."/>
            <person name="Pierce S.K."/>
            <person name="Wang J."/>
        </authorList>
    </citation>
    <scope>NUCLEOTIDE SEQUENCE [LARGE SCALE GENOMIC DNA]</scope>
    <source>
        <strain evidence="7">EC2010</strain>
        <tissue evidence="7">Whole organism of an adult</tissue>
    </source>
</reference>
<name>A0A433U3B0_ELYCH</name>
<dbReference type="SMART" id="SM00174">
    <property type="entry name" value="RHO"/>
    <property type="match status" value="1"/>
</dbReference>
<protein>
    <recommendedName>
        <fullName evidence="9">Small monomeric GTPase</fullName>
    </recommendedName>
</protein>
<dbReference type="GO" id="GO:0003924">
    <property type="term" value="F:GTPase activity"/>
    <property type="evidence" value="ECO:0007669"/>
    <property type="project" value="InterPro"/>
</dbReference>
<evidence type="ECO:0000256" key="3">
    <source>
        <dbReference type="ARBA" id="ARBA00023134"/>
    </source>
</evidence>
<evidence type="ECO:0000256" key="4">
    <source>
        <dbReference type="ARBA" id="ARBA00023288"/>
    </source>
</evidence>
<dbReference type="GO" id="GO:0005525">
    <property type="term" value="F:GTP binding"/>
    <property type="evidence" value="ECO:0007669"/>
    <property type="project" value="UniProtKB-KW"/>
</dbReference>
<dbReference type="SMART" id="SM00176">
    <property type="entry name" value="RAN"/>
    <property type="match status" value="1"/>
</dbReference>
<evidence type="ECO:0000256" key="2">
    <source>
        <dbReference type="ARBA" id="ARBA00022741"/>
    </source>
</evidence>
<dbReference type="NCBIfam" id="TIGR00231">
    <property type="entry name" value="small_GTP"/>
    <property type="match status" value="1"/>
</dbReference>
<dbReference type="SUPFAM" id="SSF52540">
    <property type="entry name" value="P-loop containing nucleoside triphosphate hydrolases"/>
    <property type="match status" value="1"/>
</dbReference>
<dbReference type="PROSITE" id="PS51419">
    <property type="entry name" value="RAB"/>
    <property type="match status" value="1"/>
</dbReference>
<evidence type="ECO:0000256" key="1">
    <source>
        <dbReference type="ARBA" id="ARBA00006270"/>
    </source>
</evidence>
<dbReference type="InterPro" id="IPR001806">
    <property type="entry name" value="Small_GTPase"/>
</dbReference>
<dbReference type="InterPro" id="IPR050305">
    <property type="entry name" value="Small_GTPase_Rab"/>
</dbReference>
<dbReference type="PROSITE" id="PS51421">
    <property type="entry name" value="RAS"/>
    <property type="match status" value="1"/>
</dbReference>
<keyword evidence="2" id="KW-0547">Nucleotide-binding</keyword>
<dbReference type="InterPro" id="IPR005225">
    <property type="entry name" value="Small_GTP-bd"/>
</dbReference>
<keyword evidence="4" id="KW-0449">Lipoprotein</keyword>
<gene>
    <name evidence="7" type="ORF">EGW08_003942</name>
</gene>
<dbReference type="CDD" id="cd00154">
    <property type="entry name" value="Rab"/>
    <property type="match status" value="1"/>
</dbReference>
<proteinExistence type="inferred from homology"/>
<keyword evidence="8" id="KW-1185">Reference proteome</keyword>
<dbReference type="PRINTS" id="PR00449">
    <property type="entry name" value="RASTRNSFRMNG"/>
</dbReference>
<dbReference type="FunFam" id="3.40.50.300:FF:001129">
    <property type="entry name" value="ras-related protein Rab-44 isoform X2"/>
    <property type="match status" value="1"/>
</dbReference>
<keyword evidence="5" id="KW-0636">Prenylation</keyword>
<dbReference type="EMBL" id="RQTK01000087">
    <property type="protein sequence ID" value="RUS88304.1"/>
    <property type="molecule type" value="Genomic_DNA"/>
</dbReference>
<feature type="region of interest" description="Disordered" evidence="6">
    <location>
        <begin position="196"/>
        <end position="228"/>
    </location>
</feature>
<accession>A0A433U3B0</accession>
<dbReference type="Gene3D" id="3.40.50.300">
    <property type="entry name" value="P-loop containing nucleotide triphosphate hydrolases"/>
    <property type="match status" value="1"/>
</dbReference>
<comment type="similarity">
    <text evidence="1">Belongs to the small GTPase superfamily. Rab family.</text>
</comment>
<evidence type="ECO:0000256" key="5">
    <source>
        <dbReference type="ARBA" id="ARBA00023289"/>
    </source>
</evidence>
<dbReference type="Proteomes" id="UP000271974">
    <property type="component" value="Unassembled WGS sequence"/>
</dbReference>
<evidence type="ECO:0008006" key="9">
    <source>
        <dbReference type="Google" id="ProtNLM"/>
    </source>
</evidence>
<evidence type="ECO:0000313" key="8">
    <source>
        <dbReference type="Proteomes" id="UP000271974"/>
    </source>
</evidence>
<evidence type="ECO:0000313" key="7">
    <source>
        <dbReference type="EMBL" id="RUS88304.1"/>
    </source>
</evidence>
<evidence type="ECO:0000256" key="6">
    <source>
        <dbReference type="SAM" id="MobiDB-lite"/>
    </source>
</evidence>
<dbReference type="AlphaFoldDB" id="A0A433U3B0"/>
<sequence length="228" mass="25505">MVKDSGEDTTASAPPARKPFDFLIKVVINGAAQVGKTSLLHRYANGKYQDTYIATIGVDFIVKEIQTKDGDTVKLQAWDLAGEERFRTITNSYYRGAMGMMLVYDVTDKQSFEHLEKLLDQTRSFGAEDIILFVVGNKADHNDSKRMVTFEEGKQFADENGLNFMETSARDNVSVNEAFEQFLELVVEKYKKDRANAAKSGPKAKPSKAKPELKAVENQKKSSTCIIL</sequence>
<feature type="compositionally biased region" description="Basic and acidic residues" evidence="6">
    <location>
        <begin position="209"/>
        <end position="220"/>
    </location>
</feature>
<organism evidence="7 8">
    <name type="scientific">Elysia chlorotica</name>
    <name type="common">Eastern emerald elysia</name>
    <name type="synonym">Sea slug</name>
    <dbReference type="NCBI Taxonomy" id="188477"/>
    <lineage>
        <taxon>Eukaryota</taxon>
        <taxon>Metazoa</taxon>
        <taxon>Spiralia</taxon>
        <taxon>Lophotrochozoa</taxon>
        <taxon>Mollusca</taxon>
        <taxon>Gastropoda</taxon>
        <taxon>Heterobranchia</taxon>
        <taxon>Euthyneura</taxon>
        <taxon>Panpulmonata</taxon>
        <taxon>Sacoglossa</taxon>
        <taxon>Placobranchoidea</taxon>
        <taxon>Plakobranchidae</taxon>
        <taxon>Elysia</taxon>
    </lineage>
</organism>
<dbReference type="PANTHER" id="PTHR47980">
    <property type="entry name" value="LD44762P"/>
    <property type="match status" value="1"/>
</dbReference>
<dbReference type="Pfam" id="PF00071">
    <property type="entry name" value="Ras"/>
    <property type="match status" value="1"/>
</dbReference>
<dbReference type="STRING" id="188477.A0A433U3B0"/>
<dbReference type="SMART" id="SM00175">
    <property type="entry name" value="RAB"/>
    <property type="match status" value="1"/>
</dbReference>
<dbReference type="InterPro" id="IPR027417">
    <property type="entry name" value="P-loop_NTPase"/>
</dbReference>
<keyword evidence="3" id="KW-0342">GTP-binding</keyword>
<dbReference type="OrthoDB" id="6136649at2759"/>
<dbReference type="SMART" id="SM00173">
    <property type="entry name" value="RAS"/>
    <property type="match status" value="1"/>
</dbReference>